<reference evidence="2" key="1">
    <citation type="submission" date="2018-05" db="EMBL/GenBank/DDBJ databases">
        <title>Complete Genome Sequence of Methylobacterium sp. 17SD2-17.</title>
        <authorList>
            <person name="Srinivasan S."/>
        </authorList>
    </citation>
    <scope>NUCLEOTIDE SEQUENCE [LARGE SCALE GENOMIC DNA]</scope>
    <source>
        <strain evidence="2">17SD2-17</strain>
    </source>
</reference>
<dbReference type="AlphaFoldDB" id="A0A2U8WB91"/>
<organism evidence="1 2">
    <name type="scientific">Methylobacterium durans</name>
    <dbReference type="NCBI Taxonomy" id="2202825"/>
    <lineage>
        <taxon>Bacteria</taxon>
        <taxon>Pseudomonadati</taxon>
        <taxon>Pseudomonadota</taxon>
        <taxon>Alphaproteobacteria</taxon>
        <taxon>Hyphomicrobiales</taxon>
        <taxon>Methylobacteriaceae</taxon>
        <taxon>Methylobacterium</taxon>
    </lineage>
</organism>
<keyword evidence="2" id="KW-1185">Reference proteome</keyword>
<gene>
    <name evidence="1" type="ORF">DK389_23105</name>
</gene>
<dbReference type="Proteomes" id="UP000245926">
    <property type="component" value="Chromosome"/>
</dbReference>
<proteinExistence type="predicted"/>
<dbReference type="KEGG" id="mets:DK389_23105"/>
<name>A0A2U8WB91_9HYPH</name>
<evidence type="ECO:0008006" key="3">
    <source>
        <dbReference type="Google" id="ProtNLM"/>
    </source>
</evidence>
<dbReference type="OrthoDB" id="8000655at2"/>
<evidence type="ECO:0000313" key="2">
    <source>
        <dbReference type="Proteomes" id="UP000245926"/>
    </source>
</evidence>
<accession>A0A2U8WB91</accession>
<protein>
    <recommendedName>
        <fullName evidence="3">DUF1508 domain-containing protein</fullName>
    </recommendedName>
</protein>
<evidence type="ECO:0000313" key="1">
    <source>
        <dbReference type="EMBL" id="AWN42861.1"/>
    </source>
</evidence>
<dbReference type="EMBL" id="CP029550">
    <property type="protein sequence ID" value="AWN42861.1"/>
    <property type="molecule type" value="Genomic_DNA"/>
</dbReference>
<sequence>MTMAADNAAPLVLQVEPCANDPGRYRWVICDRDHVVRQSCYSLASEEEARNEGRAALREAAALLRDSS</sequence>